<sequence>MQQVTMADVAARAGVSRALVSIVMRGVPGASPENRERVLRAAAELDYHPDQRARLLGSGRSRTLGVVHGLHEPFHGDLLEALYSAVAGTPWRLALEPRGRTRAEAAAVRALLDQRVEALLLLGPTAPAADLAQLAARVPVVVLARSLRAGRADEVGVVRTDDEAAARTAVEHLVALGHRRIVHVHGGRAPGAAERRAGYRRAVTAAGLTPELKDGPDHEVVDALLAALPDAVLAFNDEAAAGLLHTLRARGVAVPGDVSVVGFDDSSVAALPTVSLTTVGQDADRLARLAVEQAEGRVEGATGVQREVVVPPRLVVRGSTRAR</sequence>
<protein>
    <submittedName>
        <fullName evidence="5">LacI family DNA-binding transcriptional regulator</fullName>
    </submittedName>
</protein>
<evidence type="ECO:0000259" key="4">
    <source>
        <dbReference type="PROSITE" id="PS50932"/>
    </source>
</evidence>
<evidence type="ECO:0000256" key="2">
    <source>
        <dbReference type="ARBA" id="ARBA00023125"/>
    </source>
</evidence>
<dbReference type="Proteomes" id="UP001555826">
    <property type="component" value="Unassembled WGS sequence"/>
</dbReference>
<dbReference type="GO" id="GO:0003677">
    <property type="term" value="F:DNA binding"/>
    <property type="evidence" value="ECO:0007669"/>
    <property type="project" value="UniProtKB-KW"/>
</dbReference>
<gene>
    <name evidence="5" type="ORF">AB1207_20335</name>
</gene>
<keyword evidence="3" id="KW-0804">Transcription</keyword>
<dbReference type="Gene3D" id="1.10.260.40">
    <property type="entry name" value="lambda repressor-like DNA-binding domains"/>
    <property type="match status" value="1"/>
</dbReference>
<dbReference type="SMART" id="SM00354">
    <property type="entry name" value="HTH_LACI"/>
    <property type="match status" value="1"/>
</dbReference>
<proteinExistence type="predicted"/>
<dbReference type="SUPFAM" id="SSF47413">
    <property type="entry name" value="lambda repressor-like DNA-binding domains"/>
    <property type="match status" value="1"/>
</dbReference>
<keyword evidence="6" id="KW-1185">Reference proteome</keyword>
<comment type="caution">
    <text evidence="5">The sequence shown here is derived from an EMBL/GenBank/DDBJ whole genome shotgun (WGS) entry which is preliminary data.</text>
</comment>
<accession>A0ABV3PBV9</accession>
<dbReference type="InterPro" id="IPR028082">
    <property type="entry name" value="Peripla_BP_I"/>
</dbReference>
<name>A0ABV3PBV9_9ACTN</name>
<dbReference type="CDD" id="cd01392">
    <property type="entry name" value="HTH_LacI"/>
    <property type="match status" value="1"/>
</dbReference>
<dbReference type="EMBL" id="JBFNQN010000015">
    <property type="protein sequence ID" value="MEW9267106.1"/>
    <property type="molecule type" value="Genomic_DNA"/>
</dbReference>
<dbReference type="InterPro" id="IPR046335">
    <property type="entry name" value="LacI/GalR-like_sensor"/>
</dbReference>
<organism evidence="5 6">
    <name type="scientific">Kineococcus endophyticus</name>
    <dbReference type="NCBI Taxonomy" id="1181883"/>
    <lineage>
        <taxon>Bacteria</taxon>
        <taxon>Bacillati</taxon>
        <taxon>Actinomycetota</taxon>
        <taxon>Actinomycetes</taxon>
        <taxon>Kineosporiales</taxon>
        <taxon>Kineosporiaceae</taxon>
        <taxon>Kineococcus</taxon>
    </lineage>
</organism>
<evidence type="ECO:0000256" key="3">
    <source>
        <dbReference type="ARBA" id="ARBA00023163"/>
    </source>
</evidence>
<dbReference type="InterPro" id="IPR010982">
    <property type="entry name" value="Lambda_DNA-bd_dom_sf"/>
</dbReference>
<feature type="domain" description="HTH lacI-type" evidence="4">
    <location>
        <begin position="4"/>
        <end position="58"/>
    </location>
</feature>
<dbReference type="InterPro" id="IPR000843">
    <property type="entry name" value="HTH_LacI"/>
</dbReference>
<evidence type="ECO:0000256" key="1">
    <source>
        <dbReference type="ARBA" id="ARBA00023015"/>
    </source>
</evidence>
<evidence type="ECO:0000313" key="6">
    <source>
        <dbReference type="Proteomes" id="UP001555826"/>
    </source>
</evidence>
<dbReference type="Gene3D" id="3.40.50.2300">
    <property type="match status" value="2"/>
</dbReference>
<dbReference type="PANTHER" id="PTHR30146:SF109">
    <property type="entry name" value="HTH-TYPE TRANSCRIPTIONAL REGULATOR GALS"/>
    <property type="match status" value="1"/>
</dbReference>
<reference evidence="5 6" key="1">
    <citation type="submission" date="2024-07" db="EMBL/GenBank/DDBJ databases">
        <authorList>
            <person name="Thanompreechachai J."/>
            <person name="Duangmal K."/>
        </authorList>
    </citation>
    <scope>NUCLEOTIDE SEQUENCE [LARGE SCALE GENOMIC DNA]</scope>
    <source>
        <strain evidence="5 6">KCTC 19886</strain>
    </source>
</reference>
<dbReference type="PANTHER" id="PTHR30146">
    <property type="entry name" value="LACI-RELATED TRANSCRIPTIONAL REPRESSOR"/>
    <property type="match status" value="1"/>
</dbReference>
<dbReference type="PROSITE" id="PS50932">
    <property type="entry name" value="HTH_LACI_2"/>
    <property type="match status" value="1"/>
</dbReference>
<keyword evidence="1" id="KW-0805">Transcription regulation</keyword>
<keyword evidence="2 5" id="KW-0238">DNA-binding</keyword>
<dbReference type="Pfam" id="PF13377">
    <property type="entry name" value="Peripla_BP_3"/>
    <property type="match status" value="1"/>
</dbReference>
<dbReference type="SUPFAM" id="SSF53822">
    <property type="entry name" value="Periplasmic binding protein-like I"/>
    <property type="match status" value="1"/>
</dbReference>
<evidence type="ECO:0000313" key="5">
    <source>
        <dbReference type="EMBL" id="MEW9267106.1"/>
    </source>
</evidence>
<dbReference type="Pfam" id="PF00356">
    <property type="entry name" value="LacI"/>
    <property type="match status" value="1"/>
</dbReference>
<dbReference type="CDD" id="cd06267">
    <property type="entry name" value="PBP1_LacI_sugar_binding-like"/>
    <property type="match status" value="1"/>
</dbReference>
<dbReference type="RefSeq" id="WP_367640303.1">
    <property type="nucleotide sequence ID" value="NZ_JBFNQN010000015.1"/>
</dbReference>